<keyword evidence="1" id="KW-0479">Metal-binding</keyword>
<dbReference type="Proteomes" id="UP001378592">
    <property type="component" value="Unassembled WGS sequence"/>
</dbReference>
<protein>
    <recommendedName>
        <fullName evidence="5">PHD-type domain-containing protein</fullName>
    </recommendedName>
</protein>
<gene>
    <name evidence="6" type="ORF">R5R35_010784</name>
</gene>
<dbReference type="GO" id="GO:0008270">
    <property type="term" value="F:zinc ion binding"/>
    <property type="evidence" value="ECO:0007669"/>
    <property type="project" value="UniProtKB-KW"/>
</dbReference>
<evidence type="ECO:0000256" key="2">
    <source>
        <dbReference type="ARBA" id="ARBA00022771"/>
    </source>
</evidence>
<evidence type="ECO:0000256" key="1">
    <source>
        <dbReference type="ARBA" id="ARBA00022723"/>
    </source>
</evidence>
<dbReference type="PANTHER" id="PTHR37445:SF3">
    <property type="entry name" value="ZINC FINGER PHD-TYPE DOMAIN-CONTAINING PROTEIN"/>
    <property type="match status" value="1"/>
</dbReference>
<dbReference type="PROSITE" id="PS01359">
    <property type="entry name" value="ZF_PHD_1"/>
    <property type="match status" value="1"/>
</dbReference>
<dbReference type="Pfam" id="PF00628">
    <property type="entry name" value="PHD"/>
    <property type="match status" value="1"/>
</dbReference>
<dbReference type="SMART" id="SM00249">
    <property type="entry name" value="PHD"/>
    <property type="match status" value="1"/>
</dbReference>
<evidence type="ECO:0000313" key="7">
    <source>
        <dbReference type="Proteomes" id="UP001378592"/>
    </source>
</evidence>
<evidence type="ECO:0000256" key="3">
    <source>
        <dbReference type="ARBA" id="ARBA00022833"/>
    </source>
</evidence>
<evidence type="ECO:0000259" key="5">
    <source>
        <dbReference type="PROSITE" id="PS50016"/>
    </source>
</evidence>
<dbReference type="PROSITE" id="PS50016">
    <property type="entry name" value="ZF_PHD_2"/>
    <property type="match status" value="1"/>
</dbReference>
<name>A0AAN9VF68_9ORTH</name>
<comment type="caution">
    <text evidence="6">The sequence shown here is derived from an EMBL/GenBank/DDBJ whole genome shotgun (WGS) entry which is preliminary data.</text>
</comment>
<organism evidence="6 7">
    <name type="scientific">Gryllus longicercus</name>
    <dbReference type="NCBI Taxonomy" id="2509291"/>
    <lineage>
        <taxon>Eukaryota</taxon>
        <taxon>Metazoa</taxon>
        <taxon>Ecdysozoa</taxon>
        <taxon>Arthropoda</taxon>
        <taxon>Hexapoda</taxon>
        <taxon>Insecta</taxon>
        <taxon>Pterygota</taxon>
        <taxon>Neoptera</taxon>
        <taxon>Polyneoptera</taxon>
        <taxon>Orthoptera</taxon>
        <taxon>Ensifera</taxon>
        <taxon>Gryllidea</taxon>
        <taxon>Grylloidea</taxon>
        <taxon>Gryllidae</taxon>
        <taxon>Gryllinae</taxon>
        <taxon>Gryllus</taxon>
    </lineage>
</organism>
<dbReference type="Gene3D" id="3.30.40.10">
    <property type="entry name" value="Zinc/RING finger domain, C3HC4 (zinc finger)"/>
    <property type="match status" value="1"/>
</dbReference>
<proteinExistence type="predicted"/>
<dbReference type="InterPro" id="IPR001965">
    <property type="entry name" value="Znf_PHD"/>
</dbReference>
<dbReference type="EMBL" id="JAZDUA010000300">
    <property type="protein sequence ID" value="KAK7861761.1"/>
    <property type="molecule type" value="Genomic_DNA"/>
</dbReference>
<dbReference type="CDD" id="cd15517">
    <property type="entry name" value="PHD_TCF19_like"/>
    <property type="match status" value="1"/>
</dbReference>
<keyword evidence="2 4" id="KW-0863">Zinc-finger</keyword>
<dbReference type="SUPFAM" id="SSF57903">
    <property type="entry name" value="FYVE/PHD zinc finger"/>
    <property type="match status" value="1"/>
</dbReference>
<dbReference type="InterPro" id="IPR011011">
    <property type="entry name" value="Znf_FYVE_PHD"/>
</dbReference>
<dbReference type="InterPro" id="IPR019787">
    <property type="entry name" value="Znf_PHD-finger"/>
</dbReference>
<dbReference type="AlphaFoldDB" id="A0AAN9VF68"/>
<dbReference type="PANTHER" id="PTHR37445">
    <property type="entry name" value="PROTEIN CBG24663"/>
    <property type="match status" value="1"/>
</dbReference>
<feature type="domain" description="PHD-type" evidence="5">
    <location>
        <begin position="2"/>
        <end position="61"/>
    </location>
</feature>
<evidence type="ECO:0000256" key="4">
    <source>
        <dbReference type="PROSITE-ProRule" id="PRU00146"/>
    </source>
</evidence>
<dbReference type="InterPro" id="IPR019786">
    <property type="entry name" value="Zinc_finger_PHD-type_CS"/>
</dbReference>
<evidence type="ECO:0000313" key="6">
    <source>
        <dbReference type="EMBL" id="KAK7861761.1"/>
    </source>
</evidence>
<accession>A0AAN9VF68</accession>
<dbReference type="InterPro" id="IPR013083">
    <property type="entry name" value="Znf_RING/FYVE/PHD"/>
</dbReference>
<reference evidence="6 7" key="1">
    <citation type="submission" date="2024-03" db="EMBL/GenBank/DDBJ databases">
        <title>The genome assembly and annotation of the cricket Gryllus longicercus Weissman &amp; Gray.</title>
        <authorList>
            <person name="Szrajer S."/>
            <person name="Gray D."/>
            <person name="Ylla G."/>
        </authorList>
    </citation>
    <scope>NUCLEOTIDE SEQUENCE [LARGE SCALE GENOMIC DNA]</scope>
    <source>
        <strain evidence="6">DAG 2021-001</strain>
        <tissue evidence="6">Whole body minus gut</tissue>
    </source>
</reference>
<sequence length="266" mass="30887">MASTCPVCDLLCNDDSEKSFVCDSCGNPYHVSCAGLSTSEVKCLESKKRVLKFFCPECEQGFKALPQVLSKLNKLNEEILNIKKFIGEKRNADFDRLNSYNPVEIYSEVAERIDRQKNLMFYNLKESSFDSPEERKNYDEKQVISALKNIANFNEENIKVYRVSKFIDHDHIRPIKIRFENSDTVLSLLKNNCKIPDPLRISSDLTKNQRDYLNKLRDELKTINKNKTTKTIKFINGVPQIVDIKVKKNERILRPRAQNQNNQKNV</sequence>
<keyword evidence="7" id="KW-1185">Reference proteome</keyword>
<keyword evidence="3" id="KW-0862">Zinc</keyword>